<dbReference type="SUPFAM" id="SSF51197">
    <property type="entry name" value="Clavaminate synthase-like"/>
    <property type="match status" value="1"/>
</dbReference>
<dbReference type="OrthoDB" id="6156661at2759"/>
<evidence type="ECO:0000313" key="12">
    <source>
        <dbReference type="EMBL" id="CAF3795634.1"/>
    </source>
</evidence>
<keyword evidence="3" id="KW-0560">Oxidoreductase</keyword>
<keyword evidence="1 5" id="KW-0479">Metal-binding</keyword>
<dbReference type="EMBL" id="CAJNOG010000182">
    <property type="protein sequence ID" value="CAF1049152.1"/>
    <property type="molecule type" value="Genomic_DNA"/>
</dbReference>
<evidence type="ECO:0000313" key="14">
    <source>
        <dbReference type="Proteomes" id="UP000663891"/>
    </source>
</evidence>
<evidence type="ECO:0000259" key="7">
    <source>
        <dbReference type="Pfam" id="PF13532"/>
    </source>
</evidence>
<feature type="binding site" evidence="5">
    <location>
        <position position="265"/>
    </location>
    <ligand>
        <name>Fe cation</name>
        <dbReference type="ChEBI" id="CHEBI:24875"/>
        <note>catalytic</note>
    </ligand>
</feature>
<keyword evidence="2" id="KW-0223">Dioxygenase</keyword>
<dbReference type="EMBL" id="CAJNOE010000139">
    <property type="protein sequence ID" value="CAF0967367.1"/>
    <property type="molecule type" value="Genomic_DNA"/>
</dbReference>
<dbReference type="Proteomes" id="UP000663881">
    <property type="component" value="Unassembled WGS sequence"/>
</dbReference>
<dbReference type="GO" id="GO:0035513">
    <property type="term" value="P:oxidative RNA demethylation"/>
    <property type="evidence" value="ECO:0007669"/>
    <property type="project" value="TreeGrafter"/>
</dbReference>
<dbReference type="Proteomes" id="UP000663868">
    <property type="component" value="Unassembled WGS sequence"/>
</dbReference>
<dbReference type="InterPro" id="IPR026337">
    <property type="entry name" value="AKG_HExxH"/>
</dbReference>
<evidence type="ECO:0000313" key="10">
    <source>
        <dbReference type="EMBL" id="CAF1049152.1"/>
    </source>
</evidence>
<comment type="cofactor">
    <cofactor evidence="5">
        <name>Fe(2+)</name>
        <dbReference type="ChEBI" id="CHEBI:29033"/>
    </cofactor>
    <text evidence="5">Binds 1 Fe(2+) ion per subunit.</text>
</comment>
<feature type="binding site" evidence="5">
    <location>
        <position position="206"/>
    </location>
    <ligand>
        <name>Fe cation</name>
        <dbReference type="ChEBI" id="CHEBI:24875"/>
        <note>catalytic</note>
    </ligand>
</feature>
<dbReference type="PANTHER" id="PTHR16557">
    <property type="entry name" value="ALKYLATED DNA REPAIR PROTEIN ALKB-RELATED"/>
    <property type="match status" value="1"/>
</dbReference>
<dbReference type="EMBL" id="CAJNON010000052">
    <property type="protein sequence ID" value="CAF0875553.1"/>
    <property type="molecule type" value="Genomic_DNA"/>
</dbReference>
<dbReference type="GO" id="GO:0005737">
    <property type="term" value="C:cytoplasm"/>
    <property type="evidence" value="ECO:0007669"/>
    <property type="project" value="TreeGrafter"/>
</dbReference>
<dbReference type="Proteomes" id="UP000663844">
    <property type="component" value="Unassembled WGS sequence"/>
</dbReference>
<evidence type="ECO:0000313" key="9">
    <source>
        <dbReference type="EMBL" id="CAF0967367.1"/>
    </source>
</evidence>
<comment type="caution">
    <text evidence="8">The sequence shown here is derived from an EMBL/GenBank/DDBJ whole genome shotgun (WGS) entry which is preliminary data.</text>
</comment>
<organism evidence="8 14">
    <name type="scientific">Adineta steineri</name>
    <dbReference type="NCBI Taxonomy" id="433720"/>
    <lineage>
        <taxon>Eukaryota</taxon>
        <taxon>Metazoa</taxon>
        <taxon>Spiralia</taxon>
        <taxon>Gnathifera</taxon>
        <taxon>Rotifera</taxon>
        <taxon>Eurotatoria</taxon>
        <taxon>Bdelloidea</taxon>
        <taxon>Adinetida</taxon>
        <taxon>Adinetidae</taxon>
        <taxon>Adineta</taxon>
    </lineage>
</organism>
<name>A0A813Y4C9_9BILA</name>
<dbReference type="InterPro" id="IPR004574">
    <property type="entry name" value="Alkb"/>
</dbReference>
<dbReference type="AlphaFoldDB" id="A0A813Y4C9"/>
<feature type="chain" id="PRO_5035683348" description="Alpha-ketoglutarate-dependent dioxygenase AlkB-like domain-containing protein" evidence="6">
    <location>
        <begin position="24"/>
        <end position="681"/>
    </location>
</feature>
<feature type="domain" description="Alpha-ketoglutarate-dependent dioxygenase AlkB-like" evidence="7">
    <location>
        <begin position="85"/>
        <end position="295"/>
    </location>
</feature>
<evidence type="ECO:0000313" key="11">
    <source>
        <dbReference type="EMBL" id="CAF3632647.1"/>
    </source>
</evidence>
<dbReference type="InterPro" id="IPR027450">
    <property type="entry name" value="AlkB-like"/>
</dbReference>
<dbReference type="InterPro" id="IPR037151">
    <property type="entry name" value="AlkB-like_sf"/>
</dbReference>
<dbReference type="EMBL" id="CAJOBB010001021">
    <property type="protein sequence ID" value="CAF3795634.1"/>
    <property type="molecule type" value="Genomic_DNA"/>
</dbReference>
<dbReference type="EMBL" id="CAJOAZ010000379">
    <property type="protein sequence ID" value="CAF3632647.1"/>
    <property type="molecule type" value="Genomic_DNA"/>
</dbReference>
<dbReference type="NCBIfam" id="TIGR04267">
    <property type="entry name" value="mod_HExxH"/>
    <property type="match status" value="1"/>
</dbReference>
<dbReference type="Proteomes" id="UP000663891">
    <property type="component" value="Unassembled WGS sequence"/>
</dbReference>
<dbReference type="Pfam" id="PF13532">
    <property type="entry name" value="2OG-FeII_Oxy_2"/>
    <property type="match status" value="1"/>
</dbReference>
<feature type="binding site" evidence="5">
    <location>
        <position position="204"/>
    </location>
    <ligand>
        <name>Fe cation</name>
        <dbReference type="ChEBI" id="CHEBI:24875"/>
        <note>catalytic</note>
    </ligand>
</feature>
<dbReference type="Proteomes" id="UP000663860">
    <property type="component" value="Unassembled WGS sequence"/>
</dbReference>
<evidence type="ECO:0000256" key="1">
    <source>
        <dbReference type="ARBA" id="ARBA00022723"/>
    </source>
</evidence>
<evidence type="ECO:0000256" key="2">
    <source>
        <dbReference type="ARBA" id="ARBA00022964"/>
    </source>
</evidence>
<dbReference type="GO" id="GO:0008198">
    <property type="term" value="F:ferrous iron binding"/>
    <property type="evidence" value="ECO:0007669"/>
    <property type="project" value="TreeGrafter"/>
</dbReference>
<keyword evidence="4 5" id="KW-0408">Iron</keyword>
<evidence type="ECO:0000313" key="8">
    <source>
        <dbReference type="EMBL" id="CAF0875553.1"/>
    </source>
</evidence>
<gene>
    <name evidence="9" type="ORF">IZO911_LOCUS15846</name>
    <name evidence="10" type="ORF">JYZ213_LOCUS18578</name>
    <name evidence="12" type="ORF">KXQ929_LOCUS16730</name>
    <name evidence="13" type="ORF">OKA104_LOCUS20495</name>
    <name evidence="11" type="ORF">OXD698_LOCUS8028</name>
    <name evidence="8" type="ORF">VCS650_LOCUS7959</name>
</gene>
<evidence type="ECO:0000256" key="3">
    <source>
        <dbReference type="ARBA" id="ARBA00023002"/>
    </source>
</evidence>
<evidence type="ECO:0000256" key="4">
    <source>
        <dbReference type="ARBA" id="ARBA00023004"/>
    </source>
</evidence>
<keyword evidence="6" id="KW-0732">Signal</keyword>
<proteinExistence type="predicted"/>
<reference evidence="8" key="1">
    <citation type="submission" date="2021-02" db="EMBL/GenBank/DDBJ databases">
        <authorList>
            <person name="Nowell W R."/>
        </authorList>
    </citation>
    <scope>NUCLEOTIDE SEQUENCE</scope>
</reference>
<evidence type="ECO:0000313" key="13">
    <source>
        <dbReference type="EMBL" id="CAF3834361.1"/>
    </source>
</evidence>
<sequence length="681" mass="76966">MQYMTIFQINIFICLIIITRCQSENLLDLPINIQRYWKFHLSGNEDPIKSDFYASIQSINDRLGSLDGLVLSSSPDMYLLPNEVVLIRNALSENEQKLLFTSMASSIPQALAPVQVDEALCPNCQCSLHTWKLNETLNESDSKIIQTLGEVMYLKAASFLKVQQATRKKNSIDQSLHAPPIHQSPSFKYVHGVMYGINDTLGPHHDKTWSANSNSKYEWVVSISLGHTAVFKYGMNNDDNEEKTTTEIDLNSGDVLLFNGAYLEHSMPYIHKNKYPMWWYNVDTFSKARLNIQYRVLGEEDFQRQQPNSDVIGSYTPTSVASTSGDSIIQCAKTELSLKEDNESDKCSHTSAKFLLKSNEESVSFGTSWMNRIFDLVQPIHPTNGSTLNRLNVNGFKSMLRKFWPFTLNEQLNNQRLAIMGIRGTDTKIPQDNGLLKKLFYECLFDIQKLSIPIEPNGIVMSFSDSSIIMSLHIAGLLQNPAEFDSTFSSTEITYIKRLVHEAMSLINRTDRELYLCIIQSVSTLAFYKYVDPGYIGGTISSIIGVIWLDPSNKEKWTVEVMAEQIVHEFIHTSLFINELVHTSYSNYDLLEVALVKSAIRQQLRNYDKSFHAAHVATGLVAFLAKAGYTERAKELITNLPSSINDLEIVSIHTGVLSTSGRTLLRALQNFFNEGVRRGGD</sequence>
<evidence type="ECO:0000256" key="5">
    <source>
        <dbReference type="PIRSR" id="PIRSR604574-2"/>
    </source>
</evidence>
<dbReference type="GO" id="GO:0035515">
    <property type="term" value="F:oxidative RNA demethylase activity"/>
    <property type="evidence" value="ECO:0007669"/>
    <property type="project" value="TreeGrafter"/>
</dbReference>
<dbReference type="Proteomes" id="UP000663845">
    <property type="component" value="Unassembled WGS sequence"/>
</dbReference>
<dbReference type="PANTHER" id="PTHR16557:SF2">
    <property type="entry name" value="NUCLEIC ACID DIOXYGENASE ALKBH1"/>
    <property type="match status" value="1"/>
</dbReference>
<dbReference type="GO" id="GO:0035516">
    <property type="term" value="F:broad specificity oxidative DNA demethylase activity"/>
    <property type="evidence" value="ECO:0007669"/>
    <property type="project" value="TreeGrafter"/>
</dbReference>
<protein>
    <recommendedName>
        <fullName evidence="7">Alpha-ketoglutarate-dependent dioxygenase AlkB-like domain-containing protein</fullName>
    </recommendedName>
</protein>
<dbReference type="Gene3D" id="2.60.120.590">
    <property type="entry name" value="Alpha-ketoglutarate-dependent dioxygenase AlkB-like"/>
    <property type="match status" value="1"/>
</dbReference>
<dbReference type="EMBL" id="CAJOAY010001374">
    <property type="protein sequence ID" value="CAF3834361.1"/>
    <property type="molecule type" value="Genomic_DNA"/>
</dbReference>
<evidence type="ECO:0000256" key="6">
    <source>
        <dbReference type="SAM" id="SignalP"/>
    </source>
</evidence>
<feature type="signal peptide" evidence="6">
    <location>
        <begin position="1"/>
        <end position="23"/>
    </location>
</feature>
<accession>A0A813Y4C9</accession>